<dbReference type="InterPro" id="IPR005107">
    <property type="entry name" value="CO_DH_flav_C"/>
</dbReference>
<dbReference type="SMART" id="SM01092">
    <property type="entry name" value="CO_deh_flav_C"/>
    <property type="match status" value="1"/>
</dbReference>
<keyword evidence="4" id="KW-1185">Reference proteome</keyword>
<dbReference type="SUPFAM" id="SSF55447">
    <property type="entry name" value="CO dehydrogenase flavoprotein C-terminal domain-like"/>
    <property type="match status" value="1"/>
</dbReference>
<dbReference type="Pfam" id="PF03450">
    <property type="entry name" value="CO_deh_flav_C"/>
    <property type="match status" value="1"/>
</dbReference>
<gene>
    <name evidence="3" type="ORF">GCM10023200_10840</name>
</gene>
<dbReference type="SUPFAM" id="SSF56176">
    <property type="entry name" value="FAD-binding/transporter-associated domain-like"/>
    <property type="match status" value="1"/>
</dbReference>
<feature type="region of interest" description="Disordered" evidence="1">
    <location>
        <begin position="1131"/>
        <end position="1160"/>
    </location>
</feature>
<accession>A0ABP9AFJ0</accession>
<organism evidence="3 4">
    <name type="scientific">Actinomycetospora chlora</name>
    <dbReference type="NCBI Taxonomy" id="663608"/>
    <lineage>
        <taxon>Bacteria</taxon>
        <taxon>Bacillati</taxon>
        <taxon>Actinomycetota</taxon>
        <taxon>Actinomycetes</taxon>
        <taxon>Pseudonocardiales</taxon>
        <taxon>Pseudonocardiaceae</taxon>
        <taxon>Actinomycetospora</taxon>
    </lineage>
</organism>
<dbReference type="Pfam" id="PF02738">
    <property type="entry name" value="MoCoBD_1"/>
    <property type="match status" value="1"/>
</dbReference>
<dbReference type="Pfam" id="PF00941">
    <property type="entry name" value="FAD_binding_5"/>
    <property type="match status" value="1"/>
</dbReference>
<dbReference type="InterPro" id="IPR002346">
    <property type="entry name" value="Mopterin_DH_FAD-bd"/>
</dbReference>
<protein>
    <recommendedName>
        <fullName evidence="2">FAD-binding PCMH-type domain-containing protein</fullName>
    </recommendedName>
</protein>
<dbReference type="SUPFAM" id="SSF54665">
    <property type="entry name" value="CO dehydrogenase molybdoprotein N-domain-like"/>
    <property type="match status" value="1"/>
</dbReference>
<feature type="compositionally biased region" description="Low complexity" evidence="1">
    <location>
        <begin position="1131"/>
        <end position="1151"/>
    </location>
</feature>
<sequence>MSWVGRRVRPIDWDDRSAGRTLFTADLPGDHLVGRVLRSPHAHARVVAVDTARARRMPGVHAVVTAADFAPDALYVHRGGPLSDRPPLARDVVRHVGQEVAAVAAETPEQAAAALRAIRVRYRPLPAPLTTDRARAAGAPTLHVRTTDEPNVAMRVDTVWGDPAAGRAASTVTVEGAFAYPSVSHAVMEPNTTLAAYDAEHGRVELWTSTQAPWFIAKEVSQLLGLAHDDVVIREVATGGGFGSKSKASEHEVLAAALSRAAGRPVLLALSREEEFASTKPRHRFATRLLSHADADGVLRALDAEIDVDNGSYNHMGSSVMRVGMITLGSMYRPDGVEVTARLVDTATQPGGQFRGYGTPQVSLAMESQLDEIAARLGIDPLELRLRNLAPEHAETLCGYRVGTNRLGDCLVAVREGLDWPARDAAGPRPSGGPVARGYGVAAGAHGSGAYAYEHADRSDAAVDLFGDGHVRVRHGGADAGTGQNTVLAQIAADELGVDLADVEVLSMDSDRTPFELGAWSSRGTHMTGSSVGKAAREFADRLRRHAADKLGAAPGDVALSGGRARSDLGDVELGDLVDLSGEAVDGALTHETTYRVDGTEMLTPGKDRANLSPSYAFAAHGAVVDVDRRTGQVRVVDYLAAHDVGRAINPTAVEGQIVGGAVMGLGAALGEDLVREGGRVVNSTYLHYAMPRNADVPSVRAHVVDNHEAAGPYGAKSVGEMSIVPPGAAVANAVADAVGVRIRELPITPDKVVTALAEQEGRRRRHGIWRRPSRWWIAAVRAAYPRGLHHVLDRWGTRLGAARRARSHAPAPAPSVHVPADLPEALAALASPEAAALGGGTDVLPDRPRQARPAPVLVAVGTLPELRRLEVRDGTLHVGGAVTLAELARHPATPPELATAVRSIASPQIRNTATVAGNLVQAKRCWFFRNGFDCYKRNGATSPCYAILGDHRFQHAAVDAHRCQAVTPSDVGNVLPALDAVLTLARADGSRRTVAASAFYTGPGETVLRDDEIVEALAVPLPAARRGAYTKLGLYTGDFATAAAAVTASVGADGTWDDVRIVLGALAPTPWRLTAVEDALRGTRPTVAGVRRLVDRELDAHAHPLPRNGWKLDAAAGLVEQAVEALLTDAHGGPTTPGAGPAGAMGHRAGQVSGGVGAR</sequence>
<dbReference type="RefSeq" id="WP_345411521.1">
    <property type="nucleotide sequence ID" value="NZ_BAABHO010000006.1"/>
</dbReference>
<reference evidence="4" key="1">
    <citation type="journal article" date="2019" name="Int. J. Syst. Evol. Microbiol.">
        <title>The Global Catalogue of Microorganisms (GCM) 10K type strain sequencing project: providing services to taxonomists for standard genome sequencing and annotation.</title>
        <authorList>
            <consortium name="The Broad Institute Genomics Platform"/>
            <consortium name="The Broad Institute Genome Sequencing Center for Infectious Disease"/>
            <person name="Wu L."/>
            <person name="Ma J."/>
        </authorList>
    </citation>
    <scope>NUCLEOTIDE SEQUENCE [LARGE SCALE GENOMIC DNA]</scope>
    <source>
        <strain evidence="4">JCM 17979</strain>
    </source>
</reference>
<comment type="caution">
    <text evidence="3">The sequence shown here is derived from an EMBL/GenBank/DDBJ whole genome shotgun (WGS) entry which is preliminary data.</text>
</comment>
<dbReference type="InterPro" id="IPR036318">
    <property type="entry name" value="FAD-bd_PCMH-like_sf"/>
</dbReference>
<dbReference type="PROSITE" id="PS51387">
    <property type="entry name" value="FAD_PCMH"/>
    <property type="match status" value="1"/>
</dbReference>
<dbReference type="InterPro" id="IPR016169">
    <property type="entry name" value="FAD-bd_PCMH_sub2"/>
</dbReference>
<dbReference type="Pfam" id="PF20256">
    <property type="entry name" value="MoCoBD_2"/>
    <property type="match status" value="1"/>
</dbReference>
<feature type="domain" description="FAD-binding PCMH-type" evidence="2">
    <location>
        <begin position="810"/>
        <end position="1025"/>
    </location>
</feature>
<proteinExistence type="predicted"/>
<dbReference type="InterPro" id="IPR037165">
    <property type="entry name" value="AldOxase/xan_DH_Mopterin-bd_sf"/>
</dbReference>
<name>A0ABP9AFJ0_9PSEU</name>
<dbReference type="PANTHER" id="PTHR11908:SF157">
    <property type="entry name" value="XANTHINE DEHYDROGENASE SUBUNIT D-RELATED"/>
    <property type="match status" value="1"/>
</dbReference>
<dbReference type="Gene3D" id="3.30.365.10">
    <property type="entry name" value="Aldehyde oxidase/xanthine dehydrogenase, molybdopterin binding domain"/>
    <property type="match status" value="4"/>
</dbReference>
<dbReference type="InterPro" id="IPR016166">
    <property type="entry name" value="FAD-bd_PCMH"/>
</dbReference>
<dbReference type="Pfam" id="PF01315">
    <property type="entry name" value="Ald_Xan_dh_C"/>
    <property type="match status" value="1"/>
</dbReference>
<dbReference type="InterPro" id="IPR036683">
    <property type="entry name" value="CO_DH_flav_C_dom_sf"/>
</dbReference>
<evidence type="ECO:0000259" key="2">
    <source>
        <dbReference type="PROSITE" id="PS51387"/>
    </source>
</evidence>
<dbReference type="InterPro" id="IPR046867">
    <property type="entry name" value="AldOxase/xan_DH_MoCoBD2"/>
</dbReference>
<dbReference type="Gene3D" id="3.30.465.10">
    <property type="match status" value="2"/>
</dbReference>
<dbReference type="Proteomes" id="UP001500928">
    <property type="component" value="Unassembled WGS sequence"/>
</dbReference>
<evidence type="ECO:0000256" key="1">
    <source>
        <dbReference type="SAM" id="MobiDB-lite"/>
    </source>
</evidence>
<dbReference type="SUPFAM" id="SSF56003">
    <property type="entry name" value="Molybdenum cofactor-binding domain"/>
    <property type="match status" value="1"/>
</dbReference>
<dbReference type="SMART" id="SM01008">
    <property type="entry name" value="Ald_Xan_dh_C"/>
    <property type="match status" value="1"/>
</dbReference>
<dbReference type="Gene3D" id="3.30.390.50">
    <property type="entry name" value="CO dehydrogenase flavoprotein, C-terminal domain"/>
    <property type="match status" value="1"/>
</dbReference>
<dbReference type="EMBL" id="BAABHO010000006">
    <property type="protein sequence ID" value="GAA4779499.1"/>
    <property type="molecule type" value="Genomic_DNA"/>
</dbReference>
<dbReference type="PANTHER" id="PTHR11908">
    <property type="entry name" value="XANTHINE DEHYDROGENASE"/>
    <property type="match status" value="1"/>
</dbReference>
<dbReference type="InterPro" id="IPR016208">
    <property type="entry name" value="Ald_Oxase/xanthine_DH-like"/>
</dbReference>
<dbReference type="Gene3D" id="3.90.1170.50">
    <property type="entry name" value="Aldehyde oxidase/xanthine dehydrogenase, a/b hammerhead"/>
    <property type="match status" value="1"/>
</dbReference>
<dbReference type="InterPro" id="IPR036856">
    <property type="entry name" value="Ald_Oxase/Xan_DH_a/b_sf"/>
</dbReference>
<evidence type="ECO:0000313" key="4">
    <source>
        <dbReference type="Proteomes" id="UP001500928"/>
    </source>
</evidence>
<dbReference type="InterPro" id="IPR008274">
    <property type="entry name" value="AldOxase/xan_DH_MoCoBD1"/>
</dbReference>
<evidence type="ECO:0000313" key="3">
    <source>
        <dbReference type="EMBL" id="GAA4779499.1"/>
    </source>
</evidence>
<dbReference type="InterPro" id="IPR000674">
    <property type="entry name" value="Ald_Oxase/Xan_DH_a/b"/>
</dbReference>